<dbReference type="PROSITE" id="PS51722">
    <property type="entry name" value="G_TR_2"/>
    <property type="match status" value="1"/>
</dbReference>
<dbReference type="NCBIfam" id="TIGR00231">
    <property type="entry name" value="small_GTP"/>
    <property type="match status" value="1"/>
</dbReference>
<keyword evidence="1" id="KW-0547">Nucleotide-binding</keyword>
<evidence type="ECO:0000313" key="6">
    <source>
        <dbReference type="Proteomes" id="UP000033632"/>
    </source>
</evidence>
<gene>
    <name evidence="5" type="ORF">VE25_18040</name>
</gene>
<dbReference type="InterPro" id="IPR009000">
    <property type="entry name" value="Transl_B-barrel_sf"/>
</dbReference>
<dbReference type="RefSeq" id="WP_046110059.1">
    <property type="nucleotide sequence ID" value="NZ_JZEX01000152.1"/>
</dbReference>
<keyword evidence="6" id="KW-1185">Reference proteome</keyword>
<dbReference type="PANTHER" id="PTHR43261:SF1">
    <property type="entry name" value="RIBOSOME-RELEASING FACTOR 2, MITOCHONDRIAL"/>
    <property type="match status" value="1"/>
</dbReference>
<dbReference type="InterPro" id="IPR000640">
    <property type="entry name" value="EFG_V-like"/>
</dbReference>
<evidence type="ECO:0000256" key="2">
    <source>
        <dbReference type="ARBA" id="ARBA00022917"/>
    </source>
</evidence>
<dbReference type="Pfam" id="PF14492">
    <property type="entry name" value="EFG_III"/>
    <property type="match status" value="1"/>
</dbReference>
<dbReference type="GO" id="GO:0006412">
    <property type="term" value="P:translation"/>
    <property type="evidence" value="ECO:0007669"/>
    <property type="project" value="UniProtKB-KW"/>
</dbReference>
<organism evidence="5 6">
    <name type="scientific">Devosia geojensis</name>
    <dbReference type="NCBI Taxonomy" id="443610"/>
    <lineage>
        <taxon>Bacteria</taxon>
        <taxon>Pseudomonadati</taxon>
        <taxon>Pseudomonadota</taxon>
        <taxon>Alphaproteobacteria</taxon>
        <taxon>Hyphomicrobiales</taxon>
        <taxon>Devosiaceae</taxon>
        <taxon>Devosia</taxon>
    </lineage>
</organism>
<dbReference type="GO" id="GO:0003924">
    <property type="term" value="F:GTPase activity"/>
    <property type="evidence" value="ECO:0007669"/>
    <property type="project" value="InterPro"/>
</dbReference>
<reference evidence="5 6" key="1">
    <citation type="submission" date="2015-03" db="EMBL/GenBank/DDBJ databases">
        <authorList>
            <person name="Hassan Y.I."/>
            <person name="Lepp D."/>
            <person name="Li X.-Z."/>
            <person name="Zhou T."/>
        </authorList>
    </citation>
    <scope>NUCLEOTIDE SEQUENCE [LARGE SCALE GENOMIC DNA]</scope>
    <source>
        <strain evidence="5 6">BD-c194</strain>
    </source>
</reference>
<dbReference type="InterPro" id="IPR053905">
    <property type="entry name" value="EF-G-like_DII"/>
</dbReference>
<dbReference type="InterPro" id="IPR014721">
    <property type="entry name" value="Ribsml_uS5_D2-typ_fold_subgr"/>
</dbReference>
<dbReference type="PROSITE" id="PS00301">
    <property type="entry name" value="G_TR_1"/>
    <property type="match status" value="1"/>
</dbReference>
<dbReference type="Pfam" id="PF00009">
    <property type="entry name" value="GTP_EFTU"/>
    <property type="match status" value="1"/>
</dbReference>
<dbReference type="SUPFAM" id="SSF54211">
    <property type="entry name" value="Ribosomal protein S5 domain 2-like"/>
    <property type="match status" value="1"/>
</dbReference>
<dbReference type="SUPFAM" id="SSF52540">
    <property type="entry name" value="P-loop containing nucleoside triphosphate hydrolases"/>
    <property type="match status" value="1"/>
</dbReference>
<proteinExistence type="predicted"/>
<evidence type="ECO:0000313" key="5">
    <source>
        <dbReference type="EMBL" id="KKB10431.1"/>
    </source>
</evidence>
<dbReference type="OrthoDB" id="2605300at2"/>
<dbReference type="Pfam" id="PF03764">
    <property type="entry name" value="EFG_IV"/>
    <property type="match status" value="1"/>
</dbReference>
<evidence type="ECO:0000259" key="4">
    <source>
        <dbReference type="PROSITE" id="PS51722"/>
    </source>
</evidence>
<dbReference type="GO" id="GO:0032790">
    <property type="term" value="P:ribosome disassembly"/>
    <property type="evidence" value="ECO:0007669"/>
    <property type="project" value="TreeGrafter"/>
</dbReference>
<dbReference type="PATRIC" id="fig|443610.3.peg.1912"/>
<dbReference type="SUPFAM" id="SSF54980">
    <property type="entry name" value="EF-G C-terminal domain-like"/>
    <property type="match status" value="2"/>
</dbReference>
<dbReference type="SUPFAM" id="SSF50447">
    <property type="entry name" value="Translation proteins"/>
    <property type="match status" value="1"/>
</dbReference>
<dbReference type="PANTHER" id="PTHR43261">
    <property type="entry name" value="TRANSLATION ELONGATION FACTOR G-RELATED"/>
    <property type="match status" value="1"/>
</dbReference>
<dbReference type="InterPro" id="IPR005517">
    <property type="entry name" value="Transl_elong_EFG/EF2_IV"/>
</dbReference>
<dbReference type="Gene3D" id="3.30.70.870">
    <property type="entry name" value="Elongation Factor G (Translational Gtpase), domain 3"/>
    <property type="match status" value="1"/>
</dbReference>
<dbReference type="PRINTS" id="PR00315">
    <property type="entry name" value="ELONGATNFCT"/>
</dbReference>
<dbReference type="InterPro" id="IPR035647">
    <property type="entry name" value="EFG_III/V"/>
</dbReference>
<dbReference type="Gene3D" id="3.40.50.300">
    <property type="entry name" value="P-loop containing nucleotide triphosphate hydrolases"/>
    <property type="match status" value="1"/>
</dbReference>
<dbReference type="SMART" id="SM00889">
    <property type="entry name" value="EFG_IV"/>
    <property type="match status" value="1"/>
</dbReference>
<evidence type="ECO:0000256" key="1">
    <source>
        <dbReference type="ARBA" id="ARBA00022741"/>
    </source>
</evidence>
<dbReference type="PRINTS" id="PR01037">
    <property type="entry name" value="TCRTETOQM"/>
</dbReference>
<dbReference type="Pfam" id="PF00679">
    <property type="entry name" value="EFG_C"/>
    <property type="match status" value="1"/>
</dbReference>
<dbReference type="CDD" id="cd04168">
    <property type="entry name" value="TetM_like"/>
    <property type="match status" value="1"/>
</dbReference>
<dbReference type="Gene3D" id="3.30.230.10">
    <property type="match status" value="1"/>
</dbReference>
<keyword evidence="2" id="KW-0648">Protein biosynthesis</keyword>
<dbReference type="InterPro" id="IPR031157">
    <property type="entry name" value="G_TR_CS"/>
</dbReference>
<dbReference type="Gene3D" id="2.40.30.10">
    <property type="entry name" value="Translation factors"/>
    <property type="match status" value="1"/>
</dbReference>
<dbReference type="EMBL" id="JZEX01000152">
    <property type="protein sequence ID" value="KKB10431.1"/>
    <property type="molecule type" value="Genomic_DNA"/>
</dbReference>
<dbReference type="InterPro" id="IPR000795">
    <property type="entry name" value="T_Tr_GTP-bd_dom"/>
</dbReference>
<dbReference type="Pfam" id="PF22042">
    <property type="entry name" value="EF-G_D2"/>
    <property type="match status" value="1"/>
</dbReference>
<protein>
    <submittedName>
        <fullName evidence="5">GTP-binding protein</fullName>
    </submittedName>
</protein>
<dbReference type="InterPro" id="IPR027417">
    <property type="entry name" value="P-loop_NTPase"/>
</dbReference>
<feature type="domain" description="Tr-type G" evidence="4">
    <location>
        <begin position="1"/>
        <end position="250"/>
    </location>
</feature>
<dbReference type="InterPro" id="IPR020568">
    <property type="entry name" value="Ribosomal_Su5_D2-typ_SF"/>
</dbReference>
<keyword evidence="3" id="KW-0342">GTP-binding</keyword>
<dbReference type="GO" id="GO:0097216">
    <property type="term" value="F:guanosine tetraphosphate binding"/>
    <property type="evidence" value="ECO:0007669"/>
    <property type="project" value="UniProtKB-ARBA"/>
</dbReference>
<sequence length="646" mass="69371">MRTLNLGILAHVDAGKTSLTERLLHAAGVIDEIGSGDGGNTQTDTLALEKQRGITIKAAVVSFRVGDTTVNLIDTPGHPDFIAEVERALDVLDGAVLVVSAVERVQAQTRVLFRALQRLKIPTLIFVNKIDRAGAACGETLATLAERLTPGIVPMGEVGAIGTRAADFCPFDPEDEAFRARLAEKLADHDDAILADVLEDRALSYKRLRSGLAQEVRRARLHPVFFGSAITGAGIGPLIAGLDLLPGAGHDAQGPLSGAVFKVERGPSGEKIAYARLFRGTLKARQRLVLADGSEARVTGIAAFEGGRSVETRALTAGGIGKLSGLSGIRIGDAIGRPRQRAEPRHFAPPTLETRVEPKRPAQRGALNTALAQLAEQDPFIDLRRDDLRHEIYLSLYGEVQKEVIEETLRSEFGIEATFQPSTIICVERPVGTGAAVEWAPDPFFATIGLRLEPGPIGSGIVYAEEIEYGSLPVSFHTAIEDAVRAALGQGLNGWQVTDCKVVLTHSTRLRKWATSSAADHRDLTPLVLMDALRQAGTVVCEPVHRFALTLPEESLAAVLAALARLEAVPKVPAVDGRTATLDGEIAAAHVHRLQQLLPGLTRGEGVLEAEFDHYRPVRGPAPSRPRTDYDPLNRKDYLARIRGGR</sequence>
<dbReference type="AlphaFoldDB" id="A0A0F5FNL0"/>
<comment type="caution">
    <text evidence="5">The sequence shown here is derived from an EMBL/GenBank/DDBJ whole genome shotgun (WGS) entry which is preliminary data.</text>
</comment>
<dbReference type="InterPro" id="IPR005225">
    <property type="entry name" value="Small_GTP-bd"/>
</dbReference>
<dbReference type="GO" id="GO:0005525">
    <property type="term" value="F:GTP binding"/>
    <property type="evidence" value="ECO:0007669"/>
    <property type="project" value="UniProtKB-KW"/>
</dbReference>
<dbReference type="InterPro" id="IPR041095">
    <property type="entry name" value="EFG_II"/>
</dbReference>
<dbReference type="STRING" id="443610.VE25_18040"/>
<evidence type="ECO:0000256" key="3">
    <source>
        <dbReference type="ARBA" id="ARBA00023134"/>
    </source>
</evidence>
<dbReference type="Proteomes" id="UP000033632">
    <property type="component" value="Unassembled WGS sequence"/>
</dbReference>
<name>A0A0F5FNL0_9HYPH</name>
<accession>A0A0F5FNL0</accession>